<proteinExistence type="predicted"/>
<dbReference type="AlphaFoldDB" id="A0A1M5JZW6"/>
<keyword evidence="1" id="KW-0472">Membrane</keyword>
<feature type="transmembrane region" description="Helical" evidence="1">
    <location>
        <begin position="20"/>
        <end position="39"/>
    </location>
</feature>
<dbReference type="Proteomes" id="UP000184532">
    <property type="component" value="Unassembled WGS sequence"/>
</dbReference>
<feature type="transmembrane region" description="Helical" evidence="1">
    <location>
        <begin position="131"/>
        <end position="151"/>
    </location>
</feature>
<dbReference type="EMBL" id="FQWL01000002">
    <property type="protein sequence ID" value="SHG45850.1"/>
    <property type="molecule type" value="Genomic_DNA"/>
</dbReference>
<evidence type="ECO:0000313" key="3">
    <source>
        <dbReference type="Proteomes" id="UP000184532"/>
    </source>
</evidence>
<evidence type="ECO:0008006" key="4">
    <source>
        <dbReference type="Google" id="ProtNLM"/>
    </source>
</evidence>
<evidence type="ECO:0000313" key="2">
    <source>
        <dbReference type="EMBL" id="SHG45850.1"/>
    </source>
</evidence>
<sequence length="211" mass="24302">MKPNKMKIKSQVQSNRLKILTILLISIFLISPVVLLHAWKEVPIANLTRDIASTAKVPIYTGFFSQLGIFFWIAASTLCIFGANMDLKRHEILGFKRFLYLSGLLTLLLCFDDVFLMHEVLYPFLGIPEKAVYVIYALIIIFWIVNFYSVIVKTDYILLLMAFFFFGLSVILDVFPIPYLNPYLFEDGFKMVGIVSWFFYFYGNATIAVSP</sequence>
<feature type="transmembrane region" description="Helical" evidence="1">
    <location>
        <begin position="158"/>
        <end position="179"/>
    </location>
</feature>
<reference evidence="3" key="1">
    <citation type="submission" date="2016-11" db="EMBL/GenBank/DDBJ databases">
        <authorList>
            <person name="Varghese N."/>
            <person name="Submissions S."/>
        </authorList>
    </citation>
    <scope>NUCLEOTIDE SEQUENCE [LARGE SCALE GENOMIC DNA]</scope>
    <source>
        <strain evidence="3">DSM 22638</strain>
    </source>
</reference>
<organism evidence="2 3">
    <name type="scientific">Flagellimonas flava</name>
    <dbReference type="NCBI Taxonomy" id="570519"/>
    <lineage>
        <taxon>Bacteria</taxon>
        <taxon>Pseudomonadati</taxon>
        <taxon>Bacteroidota</taxon>
        <taxon>Flavobacteriia</taxon>
        <taxon>Flavobacteriales</taxon>
        <taxon>Flavobacteriaceae</taxon>
        <taxon>Flagellimonas</taxon>
    </lineage>
</organism>
<accession>A0A1M5JZW6</accession>
<evidence type="ECO:0000256" key="1">
    <source>
        <dbReference type="SAM" id="Phobius"/>
    </source>
</evidence>
<name>A0A1M5JZW6_9FLAO</name>
<gene>
    <name evidence="2" type="ORF">SAMN04488116_1300</name>
</gene>
<protein>
    <recommendedName>
        <fullName evidence="4">DUF998 domain-containing protein</fullName>
    </recommendedName>
</protein>
<feature type="transmembrane region" description="Helical" evidence="1">
    <location>
        <begin position="59"/>
        <end position="83"/>
    </location>
</feature>
<feature type="transmembrane region" description="Helical" evidence="1">
    <location>
        <begin position="191"/>
        <end position="209"/>
    </location>
</feature>
<feature type="transmembrane region" description="Helical" evidence="1">
    <location>
        <begin position="104"/>
        <end position="125"/>
    </location>
</feature>
<keyword evidence="1" id="KW-1133">Transmembrane helix</keyword>
<keyword evidence="3" id="KW-1185">Reference proteome</keyword>
<keyword evidence="1" id="KW-0812">Transmembrane</keyword>